<dbReference type="Proteomes" id="UP000177370">
    <property type="component" value="Unassembled WGS sequence"/>
</dbReference>
<evidence type="ECO:0000313" key="3">
    <source>
        <dbReference type="EMBL" id="OGI65101.1"/>
    </source>
</evidence>
<dbReference type="PANTHER" id="PTHR31157">
    <property type="entry name" value="SCP DOMAIN-CONTAINING PROTEIN"/>
    <property type="match status" value="1"/>
</dbReference>
<proteinExistence type="predicted"/>
<evidence type="ECO:0000259" key="2">
    <source>
        <dbReference type="Pfam" id="PF00188"/>
    </source>
</evidence>
<gene>
    <name evidence="3" type="ORF">A2647_04080</name>
</gene>
<dbReference type="EMBL" id="MFTP01000022">
    <property type="protein sequence ID" value="OGI65101.1"/>
    <property type="molecule type" value="Genomic_DNA"/>
</dbReference>
<dbReference type="PANTHER" id="PTHR31157:SF1">
    <property type="entry name" value="SCP DOMAIN-CONTAINING PROTEIN"/>
    <property type="match status" value="1"/>
</dbReference>
<dbReference type="Gene3D" id="3.40.33.10">
    <property type="entry name" value="CAP"/>
    <property type="match status" value="1"/>
</dbReference>
<dbReference type="SUPFAM" id="SSF55797">
    <property type="entry name" value="PR-1-like"/>
    <property type="match status" value="1"/>
</dbReference>
<evidence type="ECO:0000256" key="1">
    <source>
        <dbReference type="SAM" id="Phobius"/>
    </source>
</evidence>
<feature type="transmembrane region" description="Helical" evidence="1">
    <location>
        <begin position="327"/>
        <end position="344"/>
    </location>
</feature>
<feature type="transmembrane region" description="Helical" evidence="1">
    <location>
        <begin position="298"/>
        <end position="315"/>
    </location>
</feature>
<name>A0A1F6V5Q7_9BACT</name>
<accession>A0A1F6V5Q7</accession>
<dbReference type="CDD" id="cd05379">
    <property type="entry name" value="CAP_bacterial"/>
    <property type="match status" value="1"/>
</dbReference>
<dbReference type="AlphaFoldDB" id="A0A1F6V5Q7"/>
<reference evidence="3 4" key="1">
    <citation type="journal article" date="2016" name="Nat. Commun.">
        <title>Thousands of microbial genomes shed light on interconnected biogeochemical processes in an aquifer system.</title>
        <authorList>
            <person name="Anantharaman K."/>
            <person name="Brown C.T."/>
            <person name="Hug L.A."/>
            <person name="Sharon I."/>
            <person name="Castelle C.J."/>
            <person name="Probst A.J."/>
            <person name="Thomas B.C."/>
            <person name="Singh A."/>
            <person name="Wilkins M.J."/>
            <person name="Karaoz U."/>
            <person name="Brodie E.L."/>
            <person name="Williams K.H."/>
            <person name="Hubbard S.S."/>
            <person name="Banfield J.F."/>
        </authorList>
    </citation>
    <scope>NUCLEOTIDE SEQUENCE [LARGE SCALE GENOMIC DNA]</scope>
</reference>
<organism evidence="3 4">
    <name type="scientific">Candidatus Nomurabacteria bacterium RIFCSPHIGHO2_01_FULL_40_24b</name>
    <dbReference type="NCBI Taxonomy" id="1801739"/>
    <lineage>
        <taxon>Bacteria</taxon>
        <taxon>Candidatus Nomuraibacteriota</taxon>
    </lineage>
</organism>
<dbReference type="Pfam" id="PF00188">
    <property type="entry name" value="CAP"/>
    <property type="match status" value="1"/>
</dbReference>
<dbReference type="InterPro" id="IPR035940">
    <property type="entry name" value="CAP_sf"/>
</dbReference>
<keyword evidence="1" id="KW-1133">Transmembrane helix</keyword>
<keyword evidence="1" id="KW-0812">Transmembrane</keyword>
<comment type="caution">
    <text evidence="3">The sequence shown here is derived from an EMBL/GenBank/DDBJ whole genome shotgun (WGS) entry which is preliminary data.</text>
</comment>
<sequence length="350" mass="39199">MLKFLEKVVHTVIPHEKNRNVPHLLQKKFVALLSVLIVVLFYFNQNNFEIIRELNLTGAVYPGVLADLTNKDRAIEGMPDLAWSDTLENAARMKAEDMIQNSYFAHTSPSGVTPWYWLTKANYSFVYAGENLAIDFRESSRVEKAWLDSPTHRANVLSPRFTEMGIMALDGSFEGRNTTFVVEYFGKPIAFALPETNTNTVTSETTASLVKPGAELEPEVAGVSAENSKTETPKVETPKVVPVKIIEEKDEPTAKFVVAQNIDLVDKSIPESLNPGENKPLSTWYTRLIVSPTNAIKTIYSTILGLILMAMMLMVSKEYQRHHTKHLVMGLMLMALIGVSLYFLNSPVFV</sequence>
<feature type="domain" description="SCP" evidence="2">
    <location>
        <begin position="67"/>
        <end position="183"/>
    </location>
</feature>
<protein>
    <recommendedName>
        <fullName evidence="2">SCP domain-containing protein</fullName>
    </recommendedName>
</protein>
<evidence type="ECO:0000313" key="4">
    <source>
        <dbReference type="Proteomes" id="UP000177370"/>
    </source>
</evidence>
<keyword evidence="1" id="KW-0472">Membrane</keyword>
<dbReference type="InterPro" id="IPR014044">
    <property type="entry name" value="CAP_dom"/>
</dbReference>